<keyword evidence="1" id="KW-0472">Membrane</keyword>
<dbReference type="AlphaFoldDB" id="A0A8E2I765"/>
<organism evidence="2 3">
    <name type="scientific">Heyndrickxia oleronia</name>
    <dbReference type="NCBI Taxonomy" id="38875"/>
    <lineage>
        <taxon>Bacteria</taxon>
        <taxon>Bacillati</taxon>
        <taxon>Bacillota</taxon>
        <taxon>Bacilli</taxon>
        <taxon>Bacillales</taxon>
        <taxon>Bacillaceae</taxon>
        <taxon>Heyndrickxia</taxon>
    </lineage>
</organism>
<evidence type="ECO:0000256" key="1">
    <source>
        <dbReference type="SAM" id="Phobius"/>
    </source>
</evidence>
<comment type="caution">
    <text evidence="2">The sequence shown here is derived from an EMBL/GenBank/DDBJ whole genome shotgun (WGS) entry which is preliminary data.</text>
</comment>
<protein>
    <submittedName>
        <fullName evidence="2">Uncharacterized protein</fullName>
    </submittedName>
</protein>
<gene>
    <name evidence="2" type="ORF">BWZ43_13430</name>
</gene>
<keyword evidence="1" id="KW-0812">Transmembrane</keyword>
<dbReference type="EMBL" id="MTLA01000152">
    <property type="protein sequence ID" value="OOP67892.1"/>
    <property type="molecule type" value="Genomic_DNA"/>
</dbReference>
<sequence length="92" mass="10423">MNRFASFQLPKLSGENILILLFLVKAIIMINFLYYIQNVQKGKVYLLVNLLNLLISLSLLHLEKAKLLALTSNKGLGNSYGLLELFSLKKKV</sequence>
<dbReference type="Proteomes" id="UP000189761">
    <property type="component" value="Unassembled WGS sequence"/>
</dbReference>
<accession>A0A8E2I765</accession>
<proteinExistence type="predicted"/>
<evidence type="ECO:0000313" key="3">
    <source>
        <dbReference type="Proteomes" id="UP000189761"/>
    </source>
</evidence>
<evidence type="ECO:0000313" key="2">
    <source>
        <dbReference type="EMBL" id="OOP67892.1"/>
    </source>
</evidence>
<reference evidence="2 3" key="1">
    <citation type="submission" date="2017-01" db="EMBL/GenBank/DDBJ databases">
        <title>Draft genome sequence of Bacillus oleronius.</title>
        <authorList>
            <person name="Allam M."/>
        </authorList>
    </citation>
    <scope>NUCLEOTIDE SEQUENCE [LARGE SCALE GENOMIC DNA]</scope>
    <source>
        <strain evidence="2 3">DSM 9356</strain>
    </source>
</reference>
<keyword evidence="1" id="KW-1133">Transmembrane helix</keyword>
<keyword evidence="3" id="KW-1185">Reference proteome</keyword>
<feature type="transmembrane region" description="Helical" evidence="1">
    <location>
        <begin position="44"/>
        <end position="62"/>
    </location>
</feature>
<name>A0A8E2I765_9BACI</name>
<feature type="transmembrane region" description="Helical" evidence="1">
    <location>
        <begin position="17"/>
        <end position="37"/>
    </location>
</feature>